<reference evidence="4" key="3">
    <citation type="journal article" date="2021" name="bioRxiv">
        <title>Bilateral symmetry of linear streptomycete chromosomes.</title>
        <authorList>
            <person name="Algora-Gallardo L."/>
            <person name="Schniete J.K."/>
            <person name="Mark D.R."/>
            <person name="Hunter I.S."/>
            <person name="Herron P.R."/>
        </authorList>
    </citation>
    <scope>NUCLEOTIDE SEQUENCE</scope>
    <source>
        <strain evidence="4">ATCC 10970</strain>
    </source>
</reference>
<reference evidence="4" key="1">
    <citation type="submission" date="2012-12" db="EMBL/GenBank/DDBJ databases">
        <authorList>
            <person name="Pethick F.E."/>
            <person name="MacFadyen A.C."/>
            <person name="Tang Z."/>
            <person name="Sangal V."/>
            <person name="Tze-Tze L."/>
            <person name="Chu J."/>
            <person name="Guo M."/>
            <person name="Kirby R."/>
            <person name="Hoskisson P.A."/>
            <person name="Herron P.R."/>
            <person name="Hunter I.S."/>
        </authorList>
    </citation>
    <scope>NUCLEOTIDE SEQUENCE</scope>
    <source>
        <strain evidence="4">ATCC 10970</strain>
    </source>
</reference>
<protein>
    <submittedName>
        <fullName evidence="4">Alpha/beta hydrolase</fullName>
    </submittedName>
</protein>
<dbReference type="Proteomes" id="UP000011074">
    <property type="component" value="Chromosome"/>
</dbReference>
<dbReference type="InterPro" id="IPR029058">
    <property type="entry name" value="AB_hydrolase_fold"/>
</dbReference>
<dbReference type="SUPFAM" id="SSF53474">
    <property type="entry name" value="alpha/beta-Hydrolases"/>
    <property type="match status" value="1"/>
</dbReference>
<feature type="compositionally biased region" description="Gly residues" evidence="2">
    <location>
        <begin position="73"/>
        <end position="83"/>
    </location>
</feature>
<dbReference type="EMBL" id="CP048261">
    <property type="protein sequence ID" value="QST86036.1"/>
    <property type="molecule type" value="Genomic_DNA"/>
</dbReference>
<dbReference type="AlphaFoldDB" id="A0A8A1UY48"/>
<evidence type="ECO:0000256" key="1">
    <source>
        <dbReference type="ARBA" id="ARBA00022801"/>
    </source>
</evidence>
<dbReference type="PANTHER" id="PTHR48081">
    <property type="entry name" value="AB HYDROLASE SUPERFAMILY PROTEIN C4A8.06C"/>
    <property type="match status" value="1"/>
</dbReference>
<proteinExistence type="predicted"/>
<feature type="compositionally biased region" description="Low complexity" evidence="2">
    <location>
        <begin position="84"/>
        <end position="100"/>
    </location>
</feature>
<evidence type="ECO:0000259" key="3">
    <source>
        <dbReference type="Pfam" id="PF20434"/>
    </source>
</evidence>
<dbReference type="Gene3D" id="3.40.50.1820">
    <property type="entry name" value="alpha/beta hydrolase"/>
    <property type="match status" value="1"/>
</dbReference>
<organism evidence="4 5">
    <name type="scientific">Streptomyces rimosus subsp. rimosus (strain ATCC 10970 / DSM 40260 / JCM 4667 / NRRL 2234)</name>
    <dbReference type="NCBI Taxonomy" id="1265868"/>
    <lineage>
        <taxon>Bacteria</taxon>
        <taxon>Bacillati</taxon>
        <taxon>Actinomycetota</taxon>
        <taxon>Actinomycetes</taxon>
        <taxon>Kitasatosporales</taxon>
        <taxon>Streptomycetaceae</taxon>
        <taxon>Streptomyces</taxon>
    </lineage>
</organism>
<feature type="domain" description="BD-FAE-like" evidence="3">
    <location>
        <begin position="189"/>
        <end position="359"/>
    </location>
</feature>
<dbReference type="Pfam" id="PF20434">
    <property type="entry name" value="BD-FAE"/>
    <property type="match status" value="1"/>
</dbReference>
<reference evidence="4" key="2">
    <citation type="submission" date="2020-01" db="EMBL/GenBank/DDBJ databases">
        <authorList>
            <person name="Algora L."/>
            <person name="Schniete J.K."/>
            <person name="MacFadyen A."/>
            <person name="Hoskisson P.A."/>
            <person name="Hunter I.S."/>
            <person name="Herron P.R."/>
        </authorList>
    </citation>
    <scope>NUCLEOTIDE SEQUENCE</scope>
    <source>
        <strain evidence="4">ATCC 10970</strain>
    </source>
</reference>
<dbReference type="GO" id="GO:0016787">
    <property type="term" value="F:hydrolase activity"/>
    <property type="evidence" value="ECO:0007669"/>
    <property type="project" value="UniProtKB-KW"/>
</dbReference>
<feature type="compositionally biased region" description="Basic residues" evidence="2">
    <location>
        <begin position="15"/>
        <end position="37"/>
    </location>
</feature>
<feature type="region of interest" description="Disordered" evidence="2">
    <location>
        <begin position="15"/>
        <end position="128"/>
    </location>
</feature>
<sequence>MLRLAAARLELARGALRHGRRVRPGRRHHPRPRRHPGHPVDARPGNGPGGLGRRAHRGRTGQEPGARRLLPGVRGGVRTGGPGALRHAARAPAARQPGGAVLRGRGQGDDGADPSRGDRRLPPPRRAALRLHPALHVVRGRGARGAGAGRGPGVSGAGAGGEEAALFGLAPVAPDATLAYGPHPDQVIDLYGPAADGPVVLLLHGGFWRAAYDRTHLSPLAAELARHGLPVALAEYRRAGAGGGWPRTYEDVTAAVAALERPVLAVGHSAGGHLALLLADRRAPYAPRRIVALAPVADLAHAHELGLSDGAVAEFLGDGPGWADRLAAADPVRRLPGAVPVTVLHGTEDAEVPVELSRRYVRAAEAAGGVVPELREQAGTGHYAPVTPGTAAFRVLLATLRST</sequence>
<name>A0A8A1UY48_STRR1</name>
<dbReference type="InterPro" id="IPR049492">
    <property type="entry name" value="BD-FAE-like_dom"/>
</dbReference>
<evidence type="ECO:0000256" key="2">
    <source>
        <dbReference type="SAM" id="MobiDB-lite"/>
    </source>
</evidence>
<dbReference type="InterPro" id="IPR050300">
    <property type="entry name" value="GDXG_lipolytic_enzyme"/>
</dbReference>
<evidence type="ECO:0000313" key="4">
    <source>
        <dbReference type="EMBL" id="QST86036.1"/>
    </source>
</evidence>
<gene>
    <name evidence="4" type="ORF">SRIM_020040</name>
</gene>
<keyword evidence="1 4" id="KW-0378">Hydrolase</keyword>
<accession>A0A8A1UY48</accession>
<evidence type="ECO:0000313" key="5">
    <source>
        <dbReference type="Proteomes" id="UP000011074"/>
    </source>
</evidence>